<proteinExistence type="predicted"/>
<dbReference type="Gene3D" id="3.10.10.10">
    <property type="entry name" value="HIV Type 1 Reverse Transcriptase, subunit A, domain 1"/>
    <property type="match status" value="1"/>
</dbReference>
<dbReference type="InterPro" id="IPR043128">
    <property type="entry name" value="Rev_trsase/Diguanyl_cyclase"/>
</dbReference>
<dbReference type="PANTHER" id="PTHR24559">
    <property type="entry name" value="TRANSPOSON TY3-I GAG-POL POLYPROTEIN"/>
    <property type="match status" value="1"/>
</dbReference>
<feature type="non-terminal residue" evidence="1">
    <location>
        <position position="53"/>
    </location>
</feature>
<dbReference type="InterPro" id="IPR043502">
    <property type="entry name" value="DNA/RNA_pol_sf"/>
</dbReference>
<evidence type="ECO:0000313" key="1">
    <source>
        <dbReference type="EMBL" id="KAH9294860.1"/>
    </source>
</evidence>
<feature type="non-terminal residue" evidence="1">
    <location>
        <position position="1"/>
    </location>
</feature>
<dbReference type="EMBL" id="JAHRHJ020000011">
    <property type="protein sequence ID" value="KAH9294860.1"/>
    <property type="molecule type" value="Genomic_DNA"/>
</dbReference>
<dbReference type="Gene3D" id="3.30.70.270">
    <property type="match status" value="1"/>
</dbReference>
<comment type="caution">
    <text evidence="1">The sequence shown here is derived from an EMBL/GenBank/DDBJ whole genome shotgun (WGS) entry which is preliminary data.</text>
</comment>
<dbReference type="Proteomes" id="UP000824469">
    <property type="component" value="Unassembled WGS sequence"/>
</dbReference>
<sequence>VRIAQEDQEKTTFTTEWGSFSYTVMPFGLKNVPVVFSCIVVQAFKDFIHNFLQ</sequence>
<dbReference type="PANTHER" id="PTHR24559:SF444">
    <property type="entry name" value="REVERSE TRANSCRIPTASE DOMAIN-CONTAINING PROTEIN"/>
    <property type="match status" value="1"/>
</dbReference>
<keyword evidence="2" id="KW-1185">Reference proteome</keyword>
<dbReference type="SUPFAM" id="SSF56672">
    <property type="entry name" value="DNA/RNA polymerases"/>
    <property type="match status" value="1"/>
</dbReference>
<dbReference type="InterPro" id="IPR053134">
    <property type="entry name" value="RNA-dir_DNA_polymerase"/>
</dbReference>
<evidence type="ECO:0008006" key="3">
    <source>
        <dbReference type="Google" id="ProtNLM"/>
    </source>
</evidence>
<dbReference type="AlphaFoldDB" id="A0AA38C7R7"/>
<accession>A0AA38C7R7</accession>
<evidence type="ECO:0000313" key="2">
    <source>
        <dbReference type="Proteomes" id="UP000824469"/>
    </source>
</evidence>
<protein>
    <recommendedName>
        <fullName evidence="3">Reverse transcriptase</fullName>
    </recommendedName>
</protein>
<name>A0AA38C7R7_TAXCH</name>
<reference evidence="1 2" key="1">
    <citation type="journal article" date="2021" name="Nat. Plants">
        <title>The Taxus genome provides insights into paclitaxel biosynthesis.</title>
        <authorList>
            <person name="Xiong X."/>
            <person name="Gou J."/>
            <person name="Liao Q."/>
            <person name="Li Y."/>
            <person name="Zhou Q."/>
            <person name="Bi G."/>
            <person name="Li C."/>
            <person name="Du R."/>
            <person name="Wang X."/>
            <person name="Sun T."/>
            <person name="Guo L."/>
            <person name="Liang H."/>
            <person name="Lu P."/>
            <person name="Wu Y."/>
            <person name="Zhang Z."/>
            <person name="Ro D.K."/>
            <person name="Shang Y."/>
            <person name="Huang S."/>
            <person name="Yan J."/>
        </authorList>
    </citation>
    <scope>NUCLEOTIDE SEQUENCE [LARGE SCALE GENOMIC DNA]</scope>
    <source>
        <strain evidence="1">Ta-2019</strain>
    </source>
</reference>
<gene>
    <name evidence="1" type="ORF">KI387_038448</name>
</gene>
<organism evidence="1 2">
    <name type="scientific">Taxus chinensis</name>
    <name type="common">Chinese yew</name>
    <name type="synonym">Taxus wallichiana var. chinensis</name>
    <dbReference type="NCBI Taxonomy" id="29808"/>
    <lineage>
        <taxon>Eukaryota</taxon>
        <taxon>Viridiplantae</taxon>
        <taxon>Streptophyta</taxon>
        <taxon>Embryophyta</taxon>
        <taxon>Tracheophyta</taxon>
        <taxon>Spermatophyta</taxon>
        <taxon>Pinopsida</taxon>
        <taxon>Pinidae</taxon>
        <taxon>Conifers II</taxon>
        <taxon>Cupressales</taxon>
        <taxon>Taxaceae</taxon>
        <taxon>Taxus</taxon>
    </lineage>
</organism>